<dbReference type="Pfam" id="PF12697">
    <property type="entry name" value="Abhydrolase_6"/>
    <property type="match status" value="1"/>
</dbReference>
<accession>A0AA94HNW1</accession>
<proteinExistence type="predicted"/>
<evidence type="ECO:0000313" key="3">
    <source>
        <dbReference type="Proteomes" id="UP000198506"/>
    </source>
</evidence>
<protein>
    <submittedName>
        <fullName evidence="2">Pimeloyl-ACP methyl ester carboxylesterase</fullName>
    </submittedName>
</protein>
<evidence type="ECO:0000259" key="1">
    <source>
        <dbReference type="Pfam" id="PF12697"/>
    </source>
</evidence>
<feature type="domain" description="AB hydrolase-1" evidence="1">
    <location>
        <begin position="14"/>
        <end position="242"/>
    </location>
</feature>
<keyword evidence="3" id="KW-1185">Reference proteome</keyword>
<dbReference type="PRINTS" id="PR00111">
    <property type="entry name" value="ABHYDROLASE"/>
</dbReference>
<dbReference type="GO" id="GO:0003824">
    <property type="term" value="F:catalytic activity"/>
    <property type="evidence" value="ECO:0007669"/>
    <property type="project" value="UniProtKB-ARBA"/>
</dbReference>
<reference evidence="2 3" key="1">
    <citation type="submission" date="2016-10" db="EMBL/GenBank/DDBJ databases">
        <authorList>
            <person name="Varghese N."/>
            <person name="Submissions S."/>
        </authorList>
    </citation>
    <scope>NUCLEOTIDE SEQUENCE [LARGE SCALE GENOMIC DNA]</scope>
    <source>
        <strain evidence="2 3">IAM 15147</strain>
    </source>
</reference>
<dbReference type="PANTHER" id="PTHR43139:SF52">
    <property type="entry name" value="SI:DKEY-122A22.2"/>
    <property type="match status" value="1"/>
</dbReference>
<dbReference type="InterPro" id="IPR029058">
    <property type="entry name" value="AB_hydrolase_fold"/>
</dbReference>
<comment type="caution">
    <text evidence="2">The sequence shown here is derived from an EMBL/GenBank/DDBJ whole genome shotgun (WGS) entry which is preliminary data.</text>
</comment>
<dbReference type="PANTHER" id="PTHR43139">
    <property type="entry name" value="SI:DKEY-122A22.2"/>
    <property type="match status" value="1"/>
</dbReference>
<dbReference type="Gene3D" id="3.40.50.1820">
    <property type="entry name" value="alpha/beta hydrolase"/>
    <property type="match status" value="1"/>
</dbReference>
<evidence type="ECO:0000313" key="2">
    <source>
        <dbReference type="EMBL" id="SFS16684.1"/>
    </source>
</evidence>
<name>A0AA94HNW1_9MICO</name>
<dbReference type="EMBL" id="FOZN01000003">
    <property type="protein sequence ID" value="SFS16684.1"/>
    <property type="molecule type" value="Genomic_DNA"/>
</dbReference>
<dbReference type="RefSeq" id="WP_092918996.1">
    <property type="nucleotide sequence ID" value="NZ_FOZN01000003.1"/>
</dbReference>
<dbReference type="InterPro" id="IPR052370">
    <property type="entry name" value="Meta-cleavage_hydrolase"/>
</dbReference>
<dbReference type="Proteomes" id="UP000198506">
    <property type="component" value="Unassembled WGS sequence"/>
</dbReference>
<dbReference type="InterPro" id="IPR000073">
    <property type="entry name" value="AB_hydrolase_1"/>
</dbReference>
<dbReference type="AlphaFoldDB" id="A0AA94HNW1"/>
<organism evidence="2 3">
    <name type="scientific">Agrococcus baldri</name>
    <dbReference type="NCBI Taxonomy" id="153730"/>
    <lineage>
        <taxon>Bacteria</taxon>
        <taxon>Bacillati</taxon>
        <taxon>Actinomycetota</taxon>
        <taxon>Actinomycetes</taxon>
        <taxon>Micrococcales</taxon>
        <taxon>Microbacteriaceae</taxon>
        <taxon>Agrococcus</taxon>
    </lineage>
</organism>
<gene>
    <name evidence="2" type="ORF">SAMN04487783_2340</name>
</gene>
<dbReference type="SUPFAM" id="SSF53474">
    <property type="entry name" value="alpha/beta-Hydrolases"/>
    <property type="match status" value="1"/>
</dbReference>
<sequence>MHIAESGPADAPPLLLLHGGGVAGWMWRPVLEALRTPVRALVPDLPGHGADASVDYRSHDETAAELERLLEDRAPAGATVVGFSLGGQLAVLLAARRPELVADAVVVSAQAKSIVMPQLTLAMLAAAAPLAKWRRFARLQAKELFVPQALLPEYLADSARISKATLIASVGENLRFTVPSGWARPAERAGAAPSALVVVGAGERALMRDSARVLHEARAGSELRVVDGVGHGLPLQRPDLLAGILDERIARAHPRG</sequence>